<organism evidence="2 3">
    <name type="scientific">Orbilia oligospora</name>
    <name type="common">Nematode-trapping fungus</name>
    <name type="synonym">Arthrobotrys oligospora</name>
    <dbReference type="NCBI Taxonomy" id="2813651"/>
    <lineage>
        <taxon>Eukaryota</taxon>
        <taxon>Fungi</taxon>
        <taxon>Dikarya</taxon>
        <taxon>Ascomycota</taxon>
        <taxon>Pezizomycotina</taxon>
        <taxon>Orbiliomycetes</taxon>
        <taxon>Orbiliales</taxon>
        <taxon>Orbiliaceae</taxon>
        <taxon>Orbilia</taxon>
    </lineage>
</organism>
<protein>
    <submittedName>
        <fullName evidence="2">Uncharacterized protein</fullName>
    </submittedName>
</protein>
<evidence type="ECO:0000313" key="2">
    <source>
        <dbReference type="EMBL" id="KAF3273199.1"/>
    </source>
</evidence>
<evidence type="ECO:0000313" key="3">
    <source>
        <dbReference type="Proteomes" id="UP000474640"/>
    </source>
</evidence>
<feature type="compositionally biased region" description="Polar residues" evidence="1">
    <location>
        <begin position="45"/>
        <end position="59"/>
    </location>
</feature>
<name>A0A7C8R4Y1_ORBOL</name>
<feature type="region of interest" description="Disordered" evidence="1">
    <location>
        <begin position="1"/>
        <end position="59"/>
    </location>
</feature>
<reference evidence="2 3" key="1">
    <citation type="submission" date="2020-01" db="EMBL/GenBank/DDBJ databases">
        <authorList>
            <person name="Palmer J.M."/>
        </authorList>
    </citation>
    <scope>NUCLEOTIDE SEQUENCE [LARGE SCALE GENOMIC DNA]</scope>
    <source>
        <strain evidence="2 3">TWF970</strain>
    </source>
</reference>
<dbReference type="AlphaFoldDB" id="A0A7C8R4Y1"/>
<dbReference type="Proteomes" id="UP000474640">
    <property type="component" value="Unassembled WGS sequence"/>
</dbReference>
<proteinExistence type="predicted"/>
<dbReference type="OrthoDB" id="6077919at2759"/>
<dbReference type="EMBL" id="JAABOJ010000057">
    <property type="protein sequence ID" value="KAF3273199.1"/>
    <property type="molecule type" value="Genomic_DNA"/>
</dbReference>
<evidence type="ECO:0000256" key="1">
    <source>
        <dbReference type="SAM" id="MobiDB-lite"/>
    </source>
</evidence>
<accession>A0A7C8R4Y1</accession>
<sequence length="136" mass="15148">MKSLTKSPATTNAMTVSETTFGLGPENGSKIHKRITHETTPGLGHSTNSESSTTNRISTDILSISPTDIQFNIRPVGSEISVSSVDSDQLRELQDENKKLWKEVERLRKELEDSLFEASLWKRTSLELHNSHRGIA</sequence>
<gene>
    <name evidence="2" type="ORF">TWF970_009360</name>
</gene>
<feature type="compositionally biased region" description="Polar residues" evidence="1">
    <location>
        <begin position="1"/>
        <end position="20"/>
    </location>
</feature>
<comment type="caution">
    <text evidence="2">The sequence shown here is derived from an EMBL/GenBank/DDBJ whole genome shotgun (WGS) entry which is preliminary data.</text>
</comment>